<dbReference type="GO" id="GO:0016616">
    <property type="term" value="F:oxidoreductase activity, acting on the CH-OH group of donors, NAD or NADP as acceptor"/>
    <property type="evidence" value="ECO:0007669"/>
    <property type="project" value="TreeGrafter"/>
</dbReference>
<comment type="similarity">
    <text evidence="2">Belongs to the NAD(P)-dependent epimerase/dehydratase family. Dihydroflavonol-4-reductase subfamily.</text>
</comment>
<name>A0A395NJF2_TRIAR</name>
<evidence type="ECO:0000313" key="5">
    <source>
        <dbReference type="Proteomes" id="UP000266272"/>
    </source>
</evidence>
<feature type="domain" description="NAD-dependent epimerase/dehydratase" evidence="3">
    <location>
        <begin position="6"/>
        <end position="261"/>
    </location>
</feature>
<dbReference type="Proteomes" id="UP000266272">
    <property type="component" value="Unassembled WGS sequence"/>
</dbReference>
<comment type="caution">
    <text evidence="4">The sequence shown here is derived from an EMBL/GenBank/DDBJ whole genome shotgun (WGS) entry which is preliminary data.</text>
</comment>
<organism evidence="4 5">
    <name type="scientific">Trichoderma arundinaceum</name>
    <dbReference type="NCBI Taxonomy" id="490622"/>
    <lineage>
        <taxon>Eukaryota</taxon>
        <taxon>Fungi</taxon>
        <taxon>Dikarya</taxon>
        <taxon>Ascomycota</taxon>
        <taxon>Pezizomycotina</taxon>
        <taxon>Sordariomycetes</taxon>
        <taxon>Hypocreomycetidae</taxon>
        <taxon>Hypocreales</taxon>
        <taxon>Hypocreaceae</taxon>
        <taxon>Trichoderma</taxon>
    </lineage>
</organism>
<keyword evidence="1" id="KW-0560">Oxidoreductase</keyword>
<evidence type="ECO:0000256" key="1">
    <source>
        <dbReference type="ARBA" id="ARBA00023002"/>
    </source>
</evidence>
<accession>A0A395NJF2</accession>
<dbReference type="PANTHER" id="PTHR10366:SF564">
    <property type="entry name" value="STEROL-4-ALPHA-CARBOXYLATE 3-DEHYDROGENASE, DECARBOXYLATING"/>
    <property type="match status" value="1"/>
</dbReference>
<dbReference type="STRING" id="490622.A0A395NJF2"/>
<dbReference type="EMBL" id="PXOA01000391">
    <property type="protein sequence ID" value="RFU76021.1"/>
    <property type="molecule type" value="Genomic_DNA"/>
</dbReference>
<dbReference type="AlphaFoldDB" id="A0A395NJF2"/>
<gene>
    <name evidence="4" type="ORF">TARUN_6231</name>
</gene>
<evidence type="ECO:0000313" key="4">
    <source>
        <dbReference type="EMBL" id="RFU76021.1"/>
    </source>
</evidence>
<dbReference type="InterPro" id="IPR050425">
    <property type="entry name" value="NAD(P)_dehydrat-like"/>
</dbReference>
<evidence type="ECO:0000256" key="2">
    <source>
        <dbReference type="ARBA" id="ARBA00023445"/>
    </source>
</evidence>
<sequence length="347" mass="37928">MPETLIVTGANGYVALHVIKEAISRGYRVIGTVRSSSAADKVLAALPDASSQLELVYVTDMTEAESFEKAFTKYPVKAVLNVASPLIHHPKDNKTEILDPAIKSGIAILEAAQRYGGSSFQRVIHVGSFGATLDLSKGDAPGKTYSPDDWNPTTYEEAAAGNEAIGYLGSKVLAEKGIWNWVRDKKPNYDLTVVNPSTVYGPNLGSIDLSNLNVSAQILWELVCPSPNPSPYNSMHMGGWVDVRDVAWALLAAVQVPEAGGERFLLVSRCHWQLIRDEARRVLPELQSRIDAGEPGAWKAARDTTYDVDGTKAERILGLKYRQLSDCLRDTYLQLLEVEKKQSAVSN</sequence>
<keyword evidence="5" id="KW-1185">Reference proteome</keyword>
<dbReference type="InterPro" id="IPR001509">
    <property type="entry name" value="Epimerase_deHydtase"/>
</dbReference>
<dbReference type="SUPFAM" id="SSF51735">
    <property type="entry name" value="NAD(P)-binding Rossmann-fold domains"/>
    <property type="match status" value="1"/>
</dbReference>
<proteinExistence type="inferred from homology"/>
<reference evidence="4 5" key="1">
    <citation type="journal article" date="2018" name="PLoS Pathog.">
        <title>Evolution of structural diversity of trichothecenes, a family of toxins produced by plant pathogenic and entomopathogenic fungi.</title>
        <authorList>
            <person name="Proctor R.H."/>
            <person name="McCormick S.P."/>
            <person name="Kim H.S."/>
            <person name="Cardoza R.E."/>
            <person name="Stanley A.M."/>
            <person name="Lindo L."/>
            <person name="Kelly A."/>
            <person name="Brown D.W."/>
            <person name="Lee T."/>
            <person name="Vaughan M.M."/>
            <person name="Alexander N.J."/>
            <person name="Busman M."/>
            <person name="Gutierrez S."/>
        </authorList>
    </citation>
    <scope>NUCLEOTIDE SEQUENCE [LARGE SCALE GENOMIC DNA]</scope>
    <source>
        <strain evidence="4 5">IBT 40837</strain>
    </source>
</reference>
<dbReference type="OrthoDB" id="2735536at2759"/>
<dbReference type="PANTHER" id="PTHR10366">
    <property type="entry name" value="NAD DEPENDENT EPIMERASE/DEHYDRATASE"/>
    <property type="match status" value="1"/>
</dbReference>
<dbReference type="Gene3D" id="3.40.50.720">
    <property type="entry name" value="NAD(P)-binding Rossmann-like Domain"/>
    <property type="match status" value="1"/>
</dbReference>
<evidence type="ECO:0000259" key="3">
    <source>
        <dbReference type="Pfam" id="PF01370"/>
    </source>
</evidence>
<protein>
    <submittedName>
        <fullName evidence="4">Nad dependent epimerase dehydratase</fullName>
    </submittedName>
</protein>
<dbReference type="InterPro" id="IPR036291">
    <property type="entry name" value="NAD(P)-bd_dom_sf"/>
</dbReference>
<dbReference type="Pfam" id="PF01370">
    <property type="entry name" value="Epimerase"/>
    <property type="match status" value="1"/>
</dbReference>